<comment type="caution">
    <text evidence="1">The sequence shown here is derived from an EMBL/GenBank/DDBJ whole genome shotgun (WGS) entry which is preliminary data.</text>
</comment>
<evidence type="ECO:0000313" key="1">
    <source>
        <dbReference type="EMBL" id="HIZ90055.1"/>
    </source>
</evidence>
<sequence>MKKTAVIILAALTLFACNKKLSDLEQDYYTIIHEIVPLQEKFIDNSSKPLYDIKNALENGTAFNINQAVNNIEKVQQETKQKITEKADKIKSELGKKYIDVNISYIDNISSFSIDMLNDFKNEKNKSLDNFIKLLGQSVAATQEKISKIMQEEENILTELQNKVEKK</sequence>
<gene>
    <name evidence="1" type="ORF">H9804_08910</name>
</gene>
<dbReference type="EMBL" id="DXAQ01000132">
    <property type="protein sequence ID" value="HIZ90055.1"/>
    <property type="molecule type" value="Genomic_DNA"/>
</dbReference>
<evidence type="ECO:0008006" key="3">
    <source>
        <dbReference type="Google" id="ProtNLM"/>
    </source>
</evidence>
<protein>
    <recommendedName>
        <fullName evidence="3">Lipoprotein</fullName>
    </recommendedName>
</protein>
<dbReference type="PROSITE" id="PS51257">
    <property type="entry name" value="PROKAR_LIPOPROTEIN"/>
    <property type="match status" value="1"/>
</dbReference>
<organism evidence="1 2">
    <name type="scientific">Candidatus Mucispirillum faecigallinarum</name>
    <dbReference type="NCBI Taxonomy" id="2838699"/>
    <lineage>
        <taxon>Bacteria</taxon>
        <taxon>Pseudomonadati</taxon>
        <taxon>Deferribacterota</taxon>
        <taxon>Deferribacteres</taxon>
        <taxon>Deferribacterales</taxon>
        <taxon>Mucispirillaceae</taxon>
        <taxon>Mucispirillum</taxon>
    </lineage>
</organism>
<reference evidence="1" key="1">
    <citation type="journal article" date="2021" name="PeerJ">
        <title>Extensive microbial diversity within the chicken gut microbiome revealed by metagenomics and culture.</title>
        <authorList>
            <person name="Gilroy R."/>
            <person name="Ravi A."/>
            <person name="Getino M."/>
            <person name="Pursley I."/>
            <person name="Horton D.L."/>
            <person name="Alikhan N.F."/>
            <person name="Baker D."/>
            <person name="Gharbi K."/>
            <person name="Hall N."/>
            <person name="Watson M."/>
            <person name="Adriaenssens E.M."/>
            <person name="Foster-Nyarko E."/>
            <person name="Jarju S."/>
            <person name="Secka A."/>
            <person name="Antonio M."/>
            <person name="Oren A."/>
            <person name="Chaudhuri R.R."/>
            <person name="La Ragione R."/>
            <person name="Hildebrand F."/>
            <person name="Pallen M.J."/>
        </authorList>
    </citation>
    <scope>NUCLEOTIDE SEQUENCE</scope>
    <source>
        <strain evidence="1">ChiW4-1371</strain>
    </source>
</reference>
<name>A0A9D2GWK3_9BACT</name>
<dbReference type="AlphaFoldDB" id="A0A9D2GWK3"/>
<dbReference type="Proteomes" id="UP000824176">
    <property type="component" value="Unassembled WGS sequence"/>
</dbReference>
<accession>A0A9D2GWK3</accession>
<reference evidence="1" key="2">
    <citation type="submission" date="2021-04" db="EMBL/GenBank/DDBJ databases">
        <authorList>
            <person name="Gilroy R."/>
        </authorList>
    </citation>
    <scope>NUCLEOTIDE SEQUENCE</scope>
    <source>
        <strain evidence="1">ChiW4-1371</strain>
    </source>
</reference>
<evidence type="ECO:0000313" key="2">
    <source>
        <dbReference type="Proteomes" id="UP000824176"/>
    </source>
</evidence>
<proteinExistence type="predicted"/>